<comment type="caution">
    <text evidence="1">The sequence shown here is derived from an EMBL/GenBank/DDBJ whole genome shotgun (WGS) entry which is preliminary data.</text>
</comment>
<accession>A0A2P6PJ21</accession>
<dbReference type="Gramene" id="PRQ21914">
    <property type="protein sequence ID" value="PRQ21914"/>
    <property type="gene ID" value="RchiOBHm_Chr6g0244511"/>
</dbReference>
<keyword evidence="2" id="KW-1185">Reference proteome</keyword>
<name>A0A2P6PJ21_ROSCH</name>
<sequence>MEGKGLGGGGAGLGGDGFAEMEEKSGRVGLSVSEYLKLETEPKIHIRVGLCTEPRFFIPKPNRIGLFYSVRVGSSGPDAHP</sequence>
<dbReference type="Proteomes" id="UP000238479">
    <property type="component" value="Chromosome 6"/>
</dbReference>
<evidence type="ECO:0000313" key="2">
    <source>
        <dbReference type="Proteomes" id="UP000238479"/>
    </source>
</evidence>
<dbReference type="AlphaFoldDB" id="A0A2P6PJ21"/>
<organism evidence="1 2">
    <name type="scientific">Rosa chinensis</name>
    <name type="common">China rose</name>
    <dbReference type="NCBI Taxonomy" id="74649"/>
    <lineage>
        <taxon>Eukaryota</taxon>
        <taxon>Viridiplantae</taxon>
        <taxon>Streptophyta</taxon>
        <taxon>Embryophyta</taxon>
        <taxon>Tracheophyta</taxon>
        <taxon>Spermatophyta</taxon>
        <taxon>Magnoliopsida</taxon>
        <taxon>eudicotyledons</taxon>
        <taxon>Gunneridae</taxon>
        <taxon>Pentapetalae</taxon>
        <taxon>rosids</taxon>
        <taxon>fabids</taxon>
        <taxon>Rosales</taxon>
        <taxon>Rosaceae</taxon>
        <taxon>Rosoideae</taxon>
        <taxon>Rosoideae incertae sedis</taxon>
        <taxon>Rosa</taxon>
    </lineage>
</organism>
<protein>
    <submittedName>
        <fullName evidence="1">Uncharacterized protein</fullName>
    </submittedName>
</protein>
<proteinExistence type="predicted"/>
<reference evidence="1 2" key="1">
    <citation type="journal article" date="2018" name="Nat. Genet.">
        <title>The Rosa genome provides new insights in the design of modern roses.</title>
        <authorList>
            <person name="Bendahmane M."/>
        </authorList>
    </citation>
    <scope>NUCLEOTIDE SEQUENCE [LARGE SCALE GENOMIC DNA]</scope>
    <source>
        <strain evidence="2">cv. Old Blush</strain>
    </source>
</reference>
<dbReference type="EMBL" id="PDCK01000044">
    <property type="protein sequence ID" value="PRQ21914.1"/>
    <property type="molecule type" value="Genomic_DNA"/>
</dbReference>
<gene>
    <name evidence="1" type="ORF">RchiOBHm_Chr6g0244511</name>
</gene>
<evidence type="ECO:0000313" key="1">
    <source>
        <dbReference type="EMBL" id="PRQ21914.1"/>
    </source>
</evidence>